<dbReference type="InterPro" id="IPR035906">
    <property type="entry name" value="MetI-like_sf"/>
</dbReference>
<keyword evidence="3 6" id="KW-0812">Transmembrane</keyword>
<dbReference type="GO" id="GO:0031460">
    <property type="term" value="P:glycine betaine transport"/>
    <property type="evidence" value="ECO:0007669"/>
    <property type="project" value="TreeGrafter"/>
</dbReference>
<dbReference type="PANTHER" id="PTHR30177">
    <property type="entry name" value="GLYCINE BETAINE/L-PROLINE TRANSPORT SYSTEM PERMEASE PROTEIN PROW"/>
    <property type="match status" value="1"/>
</dbReference>
<dbReference type="GO" id="GO:0005886">
    <property type="term" value="C:plasma membrane"/>
    <property type="evidence" value="ECO:0007669"/>
    <property type="project" value="UniProtKB-SubCell"/>
</dbReference>
<feature type="domain" description="ABC transmembrane type-1" evidence="7">
    <location>
        <begin position="177"/>
        <end position="371"/>
    </location>
</feature>
<dbReference type="Proteomes" id="UP000017747">
    <property type="component" value="Unassembled WGS sequence"/>
</dbReference>
<evidence type="ECO:0000256" key="3">
    <source>
        <dbReference type="ARBA" id="ARBA00022692"/>
    </source>
</evidence>
<dbReference type="CDD" id="cd06261">
    <property type="entry name" value="TM_PBP2"/>
    <property type="match status" value="1"/>
</dbReference>
<feature type="transmembrane region" description="Helical" evidence="6">
    <location>
        <begin position="306"/>
        <end position="332"/>
    </location>
</feature>
<evidence type="ECO:0000256" key="4">
    <source>
        <dbReference type="ARBA" id="ARBA00022989"/>
    </source>
</evidence>
<keyword evidence="5 6" id="KW-0472">Membrane</keyword>
<evidence type="ECO:0000256" key="1">
    <source>
        <dbReference type="ARBA" id="ARBA00004141"/>
    </source>
</evidence>
<feature type="transmembrane region" description="Helical" evidence="6">
    <location>
        <begin position="215"/>
        <end position="237"/>
    </location>
</feature>
<feature type="transmembrane region" description="Helical" evidence="6">
    <location>
        <begin position="106"/>
        <end position="123"/>
    </location>
</feature>
<dbReference type="eggNOG" id="COG1174">
    <property type="taxonomic scope" value="Bacteria"/>
</dbReference>
<evidence type="ECO:0000256" key="6">
    <source>
        <dbReference type="RuleBase" id="RU363032"/>
    </source>
</evidence>
<comment type="caution">
    <text evidence="8">The sequence shown here is derived from an EMBL/GenBank/DDBJ whole genome shotgun (WGS) entry which is preliminary data.</text>
</comment>
<feature type="transmembrane region" description="Helical" evidence="6">
    <location>
        <begin position="181"/>
        <end position="203"/>
    </location>
</feature>
<dbReference type="RefSeq" id="WP_023385771.1">
    <property type="nucleotide sequence ID" value="NZ_AXUN02000172.1"/>
</dbReference>
<dbReference type="Pfam" id="PF00528">
    <property type="entry name" value="BPD_transp_1"/>
    <property type="match status" value="1"/>
</dbReference>
<keyword evidence="2 6" id="KW-0813">Transport</keyword>
<gene>
    <name evidence="8" type="ORF">T472_0209370</name>
</gene>
<keyword evidence="4 6" id="KW-1133">Transmembrane helix</keyword>
<dbReference type="InterPro" id="IPR000515">
    <property type="entry name" value="MetI-like"/>
</dbReference>
<comment type="similarity">
    <text evidence="6">Belongs to the binding-protein-dependent transport system permease family.</text>
</comment>
<evidence type="ECO:0000256" key="5">
    <source>
        <dbReference type="ARBA" id="ARBA00023136"/>
    </source>
</evidence>
<feature type="transmembrane region" description="Helical" evidence="6">
    <location>
        <begin position="38"/>
        <end position="61"/>
    </location>
</feature>
<feature type="transmembrane region" description="Helical" evidence="6">
    <location>
        <begin position="352"/>
        <end position="371"/>
    </location>
</feature>
<evidence type="ECO:0000313" key="9">
    <source>
        <dbReference type="Proteomes" id="UP000017747"/>
    </source>
</evidence>
<dbReference type="SUPFAM" id="SSF161098">
    <property type="entry name" value="MetI-like"/>
    <property type="match status" value="1"/>
</dbReference>
<evidence type="ECO:0000259" key="7">
    <source>
        <dbReference type="PROSITE" id="PS50928"/>
    </source>
</evidence>
<dbReference type="STRING" id="994573.T472_0209370"/>
<name>V7I3F2_9CLOT</name>
<organism evidence="8 9">
    <name type="scientific">Youngiibacter fragilis 232.1</name>
    <dbReference type="NCBI Taxonomy" id="994573"/>
    <lineage>
        <taxon>Bacteria</taxon>
        <taxon>Bacillati</taxon>
        <taxon>Bacillota</taxon>
        <taxon>Clostridia</taxon>
        <taxon>Eubacteriales</taxon>
        <taxon>Clostridiaceae</taxon>
        <taxon>Youngiibacter</taxon>
    </lineage>
</organism>
<feature type="transmembrane region" description="Helical" evidence="6">
    <location>
        <begin position="73"/>
        <end position="94"/>
    </location>
</feature>
<keyword evidence="9" id="KW-1185">Reference proteome</keyword>
<protein>
    <submittedName>
        <fullName evidence="8">ABC transporter permease</fullName>
    </submittedName>
</protein>
<dbReference type="AlphaFoldDB" id="V7I3F2"/>
<dbReference type="EMBL" id="AXUN02000172">
    <property type="protein sequence ID" value="ETA80775.1"/>
    <property type="molecule type" value="Genomic_DNA"/>
</dbReference>
<evidence type="ECO:0000313" key="8">
    <source>
        <dbReference type="EMBL" id="ETA80775.1"/>
    </source>
</evidence>
<dbReference type="OrthoDB" id="34174at2"/>
<comment type="subcellular location">
    <subcellularLocation>
        <location evidence="6">Cell membrane</location>
        <topology evidence="6">Multi-pass membrane protein</topology>
    </subcellularLocation>
    <subcellularLocation>
        <location evidence="1">Membrane</location>
        <topology evidence="1">Multi-pass membrane protein</topology>
    </subcellularLocation>
</comment>
<dbReference type="Gene3D" id="1.10.3720.10">
    <property type="entry name" value="MetI-like"/>
    <property type="match status" value="1"/>
</dbReference>
<dbReference type="InterPro" id="IPR051204">
    <property type="entry name" value="ABC_transp_perm/SBD"/>
</dbReference>
<evidence type="ECO:0000256" key="2">
    <source>
        <dbReference type="ARBA" id="ARBA00022448"/>
    </source>
</evidence>
<feature type="transmembrane region" description="Helical" evidence="6">
    <location>
        <begin position="243"/>
        <end position="267"/>
    </location>
</feature>
<proteinExistence type="inferred from homology"/>
<dbReference type="GO" id="GO:0055085">
    <property type="term" value="P:transmembrane transport"/>
    <property type="evidence" value="ECO:0007669"/>
    <property type="project" value="InterPro"/>
</dbReference>
<reference evidence="8 9" key="1">
    <citation type="journal article" date="2014" name="Genome Announc.">
        <title>Genome Sequence of Youngiibacter fragilis, the Type Strain of the Genus Youngiibacter.</title>
        <authorList>
            <person name="Wawrik C.B."/>
            <person name="Callaghan A.V."/>
            <person name="Stamps B.W."/>
            <person name="Wawrik B."/>
        </authorList>
    </citation>
    <scope>NUCLEOTIDE SEQUENCE [LARGE SCALE GENOMIC DNA]</scope>
    <source>
        <strain evidence="8 9">232.1</strain>
    </source>
</reference>
<feature type="transmembrane region" description="Helical" evidence="6">
    <location>
        <begin position="135"/>
        <end position="157"/>
    </location>
</feature>
<sequence>MVRKPEGTLLIFAAAGLASTLLLDFAQAKPNRILSGVGLGAFEFLGIYGGILVIAFAVIIVSSVQSDVKRRHLISGMAASAGIAALLLSVGPMASKALPPGTSPRISIAPGVYVTLLCLYIILGTSMRRLKGHRYLKYAFVMVAAAAAVFAVASGSLSDLSIMKEYQVKRSQFAGNLKTHLFLSFGSTLAAAVIAMPFGYLAYKKPGLEGKIMTPMAFFETIPSLSLFGILMVPLGYLGSIGIFKAMGVSGIGWAPAFIALTLYGLLPIARNTLAGFKNVDTGVVEAAEGMGMGKGGVLWKIELPLAFPVIFAGIRVALVQAIGGAVLAGLVGGGGLGSFVFLGLAEASSDLVLLGVMPIVLMTLLGDGLMKAVVKRLEIGGAI</sequence>
<accession>V7I3F2</accession>
<dbReference type="PANTHER" id="PTHR30177:SF30">
    <property type="entry name" value="GLYCINE BETAINE UPTAKE SYSTEM PERMEASE PROTEIN YEHY"/>
    <property type="match status" value="1"/>
</dbReference>
<dbReference type="PROSITE" id="PS50928">
    <property type="entry name" value="ABC_TM1"/>
    <property type="match status" value="1"/>
</dbReference>